<keyword evidence="3" id="KW-0808">Transferase</keyword>
<feature type="domain" description="Glycosyltransferase subfamily 4-like N-terminal" evidence="2">
    <location>
        <begin position="70"/>
        <end position="161"/>
    </location>
</feature>
<dbReference type="GO" id="GO:0016757">
    <property type="term" value="F:glycosyltransferase activity"/>
    <property type="evidence" value="ECO:0007669"/>
    <property type="project" value="InterPro"/>
</dbReference>
<dbReference type="Pfam" id="PF00534">
    <property type="entry name" value="Glycos_transf_1"/>
    <property type="match status" value="1"/>
</dbReference>
<dbReference type="SUPFAM" id="SSF53756">
    <property type="entry name" value="UDP-Glycosyltransferase/glycogen phosphorylase"/>
    <property type="match status" value="1"/>
</dbReference>
<dbReference type="OrthoDB" id="9792322at2"/>
<dbReference type="EMBL" id="FRXN01000008">
    <property type="protein sequence ID" value="SHO65390.1"/>
    <property type="molecule type" value="Genomic_DNA"/>
</dbReference>
<dbReference type="Gene3D" id="3.40.50.2000">
    <property type="entry name" value="Glycogen Phosphorylase B"/>
    <property type="match status" value="2"/>
</dbReference>
<sequence>MEKIKICFTSPSVDAYSETFIQNLKEGLEGELFHCYGGLFPNLTLNGRLQSFKTPPLKDIVLQRLGIIKRPLREHYLIKYLKENQINLIFCNYGPAGAELAPIARELNIPLVVHFHGYDASVTSVLAKYKDAYLRLFEIAKRIIVVSKEMKLDLLGLGAPEFRLIKITYAPHSRFLALKPSLQSNQMISIGRFVEKKAPYLTLLAFKRAKEKCPELSLKMVGDGDLLPICRDLCIALNINGVEFLGIQTPDQIAKLMENSFCFVQHSKQASNGDKEGTPVAILEAMAAGLPIISTRHAGIPDIVFNGKNGFLVNEGDIYEMANGIIELYLNRRKAEMFGRKGKEFISTNLEQNGYFKKVNSIIKEVVNHG</sequence>
<dbReference type="STRING" id="1073327.SAMN04488108_4051"/>
<dbReference type="AlphaFoldDB" id="A0A1M7ZKF2"/>
<dbReference type="InterPro" id="IPR001296">
    <property type="entry name" value="Glyco_trans_1"/>
</dbReference>
<dbReference type="Pfam" id="PF13439">
    <property type="entry name" value="Glyco_transf_4"/>
    <property type="match status" value="1"/>
</dbReference>
<name>A0A1M7ZKF2_9BACT</name>
<evidence type="ECO:0000259" key="2">
    <source>
        <dbReference type="Pfam" id="PF13439"/>
    </source>
</evidence>
<evidence type="ECO:0000259" key="1">
    <source>
        <dbReference type="Pfam" id="PF00534"/>
    </source>
</evidence>
<keyword evidence="4" id="KW-1185">Reference proteome</keyword>
<reference evidence="4" key="1">
    <citation type="submission" date="2016-12" db="EMBL/GenBank/DDBJ databases">
        <authorList>
            <person name="Varghese N."/>
            <person name="Submissions S."/>
        </authorList>
    </citation>
    <scope>NUCLEOTIDE SEQUENCE [LARGE SCALE GENOMIC DNA]</scope>
    <source>
        <strain evidence="4">DSM 25035</strain>
    </source>
</reference>
<organism evidence="3 4">
    <name type="scientific">Algoriphagus zhangzhouensis</name>
    <dbReference type="NCBI Taxonomy" id="1073327"/>
    <lineage>
        <taxon>Bacteria</taxon>
        <taxon>Pseudomonadati</taxon>
        <taxon>Bacteroidota</taxon>
        <taxon>Cytophagia</taxon>
        <taxon>Cytophagales</taxon>
        <taxon>Cyclobacteriaceae</taxon>
        <taxon>Algoriphagus</taxon>
    </lineage>
</organism>
<dbReference type="PANTHER" id="PTHR45947">
    <property type="entry name" value="SULFOQUINOVOSYL TRANSFERASE SQD2"/>
    <property type="match status" value="1"/>
</dbReference>
<gene>
    <name evidence="3" type="ORF">SAMN04488108_4051</name>
</gene>
<dbReference type="InterPro" id="IPR028098">
    <property type="entry name" value="Glyco_trans_4-like_N"/>
</dbReference>
<dbReference type="InterPro" id="IPR050194">
    <property type="entry name" value="Glycosyltransferase_grp1"/>
</dbReference>
<evidence type="ECO:0000313" key="4">
    <source>
        <dbReference type="Proteomes" id="UP000184609"/>
    </source>
</evidence>
<protein>
    <submittedName>
        <fullName evidence="3">Glycosyltransferase involved in cell wall bisynthesis</fullName>
    </submittedName>
</protein>
<dbReference type="PANTHER" id="PTHR45947:SF3">
    <property type="entry name" value="SULFOQUINOVOSYL TRANSFERASE SQD2"/>
    <property type="match status" value="1"/>
</dbReference>
<dbReference type="Proteomes" id="UP000184609">
    <property type="component" value="Unassembled WGS sequence"/>
</dbReference>
<dbReference type="RefSeq" id="WP_073573650.1">
    <property type="nucleotide sequence ID" value="NZ_FRXN01000008.1"/>
</dbReference>
<proteinExistence type="predicted"/>
<accession>A0A1M7ZKF2</accession>
<feature type="domain" description="Glycosyl transferase family 1" evidence="1">
    <location>
        <begin position="183"/>
        <end position="344"/>
    </location>
</feature>
<evidence type="ECO:0000313" key="3">
    <source>
        <dbReference type="EMBL" id="SHO65390.1"/>
    </source>
</evidence>